<name>A0A3B0XDE5_9ZZZZ</name>
<reference evidence="1" key="1">
    <citation type="submission" date="2018-06" db="EMBL/GenBank/DDBJ databases">
        <authorList>
            <person name="Zhirakovskaya E."/>
        </authorList>
    </citation>
    <scope>NUCLEOTIDE SEQUENCE</scope>
</reference>
<dbReference type="AlphaFoldDB" id="A0A3B0XDE5"/>
<protein>
    <submittedName>
        <fullName evidence="1">Uncharacterized protein</fullName>
    </submittedName>
</protein>
<dbReference type="EMBL" id="UOFG01000167">
    <property type="protein sequence ID" value="VAW62303.1"/>
    <property type="molecule type" value="Genomic_DNA"/>
</dbReference>
<sequence>SLASGAFLQNALIARVTLAAGGALTSFLSQIVQPQLAQSLVSLATSAMQSGRIAPEALLGSMLPGIPGADPVLSNAGSLGPILGTVAQRTISKEITPEVAATALLPSLSPITDKAAQAAVKELVGDEPAVV</sequence>
<accession>A0A3B0XDE5</accession>
<evidence type="ECO:0000313" key="1">
    <source>
        <dbReference type="EMBL" id="VAW62303.1"/>
    </source>
</evidence>
<feature type="non-terminal residue" evidence="1">
    <location>
        <position position="1"/>
    </location>
</feature>
<gene>
    <name evidence="1" type="ORF">MNBD_GAMMA11-1146</name>
</gene>
<proteinExistence type="predicted"/>
<organism evidence="1">
    <name type="scientific">hydrothermal vent metagenome</name>
    <dbReference type="NCBI Taxonomy" id="652676"/>
    <lineage>
        <taxon>unclassified sequences</taxon>
        <taxon>metagenomes</taxon>
        <taxon>ecological metagenomes</taxon>
    </lineage>
</organism>